<dbReference type="Pfam" id="PF11101">
    <property type="entry name" value="DUF2884"/>
    <property type="match status" value="1"/>
</dbReference>
<evidence type="ECO:0000256" key="1">
    <source>
        <dbReference type="SAM" id="SignalP"/>
    </source>
</evidence>
<dbReference type="RefSeq" id="WP_237052642.1">
    <property type="nucleotide sequence ID" value="NZ_JAKJPO010000001.1"/>
</dbReference>
<reference evidence="2" key="2">
    <citation type="submission" date="2022-01" db="EMBL/GenBank/DDBJ databases">
        <authorList>
            <person name="Zhou L.Y."/>
        </authorList>
    </citation>
    <scope>NUCLEOTIDE SEQUENCE</scope>
    <source>
        <strain evidence="2">TLK-CK17</strain>
    </source>
</reference>
<proteinExistence type="predicted"/>
<reference evidence="2" key="1">
    <citation type="submission" date="2022-01" db="EMBL/GenBank/DDBJ databases">
        <title>Lysobacter chinensis sp. nov., a bacterium isolated from cow dung compost.</title>
        <authorList>
            <person name="Liu Y."/>
        </authorList>
    </citation>
    <scope>NUCLEOTIDE SEQUENCE</scope>
    <source>
        <strain evidence="2">TLK-CK17</strain>
    </source>
</reference>
<organism evidence="2 3">
    <name type="scientific">Marilutibacter chinensis</name>
    <dbReference type="NCBI Taxonomy" id="2912247"/>
    <lineage>
        <taxon>Bacteria</taxon>
        <taxon>Pseudomonadati</taxon>
        <taxon>Pseudomonadota</taxon>
        <taxon>Gammaproteobacteria</taxon>
        <taxon>Lysobacterales</taxon>
        <taxon>Lysobacteraceae</taxon>
        <taxon>Marilutibacter</taxon>
    </lineage>
</organism>
<dbReference type="EMBL" id="JAKJPO010000001">
    <property type="protein sequence ID" value="MCF7220244.1"/>
    <property type="molecule type" value="Genomic_DNA"/>
</dbReference>
<dbReference type="InterPro" id="IPR021307">
    <property type="entry name" value="DUF2884"/>
</dbReference>
<gene>
    <name evidence="2" type="ORF">L3V18_00360</name>
</gene>
<name>A0ABS9HMJ0_9GAMM</name>
<accession>A0ABS9HMJ0</accession>
<keyword evidence="3" id="KW-1185">Reference proteome</keyword>
<evidence type="ECO:0000313" key="3">
    <source>
        <dbReference type="Proteomes" id="UP001430796"/>
    </source>
</evidence>
<feature type="signal peptide" evidence="1">
    <location>
        <begin position="1"/>
        <end position="19"/>
    </location>
</feature>
<protein>
    <submittedName>
        <fullName evidence="2">YggN family protein</fullName>
    </submittedName>
</protein>
<dbReference type="PROSITE" id="PS51257">
    <property type="entry name" value="PROKAR_LIPOPROTEIN"/>
    <property type="match status" value="1"/>
</dbReference>
<sequence length="210" mass="22215">MKSPIVLAVALLSLVPWLAACGGRDGDGSAAGGTAAEASEETRSGIAKALVEVREEVRREVREGDITLNSDDKNAPEAKITPQGDLLIGGDKVAINDAQRALLMQYREHVAIVAEAGAEVGLHAAGIATDAIGDAIKGIFTGDSEKDIEKRIEADVEDKIMASVTRLCEQLPPMMETEQALVESLPEFAPYADLDQADIDDCMDDGKVDI</sequence>
<evidence type="ECO:0000313" key="2">
    <source>
        <dbReference type="EMBL" id="MCF7220244.1"/>
    </source>
</evidence>
<comment type="caution">
    <text evidence="2">The sequence shown here is derived from an EMBL/GenBank/DDBJ whole genome shotgun (WGS) entry which is preliminary data.</text>
</comment>
<feature type="chain" id="PRO_5047410140" evidence="1">
    <location>
        <begin position="20"/>
        <end position="210"/>
    </location>
</feature>
<dbReference type="Proteomes" id="UP001430796">
    <property type="component" value="Unassembled WGS sequence"/>
</dbReference>
<keyword evidence="1" id="KW-0732">Signal</keyword>